<dbReference type="AlphaFoldDB" id="A0A9J6BK16"/>
<dbReference type="EMBL" id="JADBJN010000003">
    <property type="protein sequence ID" value="KAG5670233.1"/>
    <property type="molecule type" value="Genomic_DNA"/>
</dbReference>
<dbReference type="InterPro" id="IPR015897">
    <property type="entry name" value="CHK_kinase-like"/>
</dbReference>
<keyword evidence="3" id="KW-1185">Reference proteome</keyword>
<protein>
    <recommendedName>
        <fullName evidence="1">CHK kinase-like domain-containing protein</fullName>
    </recommendedName>
</protein>
<dbReference type="Proteomes" id="UP001107558">
    <property type="component" value="Chromosome 3"/>
</dbReference>
<feature type="domain" description="CHK kinase-like" evidence="1">
    <location>
        <begin position="137"/>
        <end position="335"/>
    </location>
</feature>
<dbReference type="Gene3D" id="3.90.1200.10">
    <property type="match status" value="1"/>
</dbReference>
<accession>A0A9J6BK16</accession>
<proteinExistence type="predicted"/>
<dbReference type="Pfam" id="PF02958">
    <property type="entry name" value="EcKL"/>
    <property type="match status" value="1"/>
</dbReference>
<dbReference type="InterPro" id="IPR011009">
    <property type="entry name" value="Kinase-like_dom_sf"/>
</dbReference>
<dbReference type="SUPFAM" id="SSF56112">
    <property type="entry name" value="Protein kinase-like (PK-like)"/>
    <property type="match status" value="1"/>
</dbReference>
<sequence length="424" mass="49909">MEDENFKNLPHKVYWKAVNEIAKENNLNDVTKYKIECSAGSGKGDNYFGTMFQIQIISKEDNSIKLSLIAKLPPQNDAKREQFQASFAFKREILAYDVIFPLYKQFQEERAIDIEKDGFHEVSRCHKTLSDEPYEGIFFDDLKMKNFNMYDRFKDVTKEHVFLVMKAIAKMHATFFCLKDQKPKLVEEYCHMEDFIIFHLRNKKPLFSSFYECQKKEAFKVLETCENHDMKIKIGDYLNRNLLELFESTVGNKTGEPYATICHGDCWNNNMMFLNDDNGIPKDIRLIDFQILRYAPPVTDIIYYLFTSVTKELRKKYYQEFLDVYYTTLSNFIERLGSDPKKLFPREMFDEQLKKFGRYGLFMAVITLPAVTIDQDEALDIDAISEQLNDTSNNDKSAMELKGSAKYKERIKGIFEDMYELGYI</sequence>
<gene>
    <name evidence="2" type="ORF">PVAND_000510</name>
</gene>
<dbReference type="PANTHER" id="PTHR11012">
    <property type="entry name" value="PROTEIN KINASE-LIKE DOMAIN-CONTAINING"/>
    <property type="match status" value="1"/>
</dbReference>
<dbReference type="OrthoDB" id="190089at2759"/>
<organism evidence="2 3">
    <name type="scientific">Polypedilum vanderplanki</name>
    <name type="common">Sleeping chironomid midge</name>
    <dbReference type="NCBI Taxonomy" id="319348"/>
    <lineage>
        <taxon>Eukaryota</taxon>
        <taxon>Metazoa</taxon>
        <taxon>Ecdysozoa</taxon>
        <taxon>Arthropoda</taxon>
        <taxon>Hexapoda</taxon>
        <taxon>Insecta</taxon>
        <taxon>Pterygota</taxon>
        <taxon>Neoptera</taxon>
        <taxon>Endopterygota</taxon>
        <taxon>Diptera</taxon>
        <taxon>Nematocera</taxon>
        <taxon>Chironomoidea</taxon>
        <taxon>Chironomidae</taxon>
        <taxon>Chironominae</taxon>
        <taxon>Polypedilum</taxon>
        <taxon>Polypedilum</taxon>
    </lineage>
</organism>
<reference evidence="2" key="1">
    <citation type="submission" date="2021-03" db="EMBL/GenBank/DDBJ databases">
        <title>Chromosome level genome of the anhydrobiotic midge Polypedilum vanderplanki.</title>
        <authorList>
            <person name="Yoshida Y."/>
            <person name="Kikawada T."/>
            <person name="Gusev O."/>
        </authorList>
    </citation>
    <scope>NUCLEOTIDE SEQUENCE</scope>
    <source>
        <strain evidence="2">NIAS01</strain>
        <tissue evidence="2">Whole body or cell culture</tissue>
    </source>
</reference>
<evidence type="ECO:0000259" key="1">
    <source>
        <dbReference type="SMART" id="SM00587"/>
    </source>
</evidence>
<dbReference type="InterPro" id="IPR004119">
    <property type="entry name" value="EcKL"/>
</dbReference>
<comment type="caution">
    <text evidence="2">The sequence shown here is derived from an EMBL/GenBank/DDBJ whole genome shotgun (WGS) entry which is preliminary data.</text>
</comment>
<dbReference type="PANTHER" id="PTHR11012:SF54">
    <property type="entry name" value="CHK KINASE-LIKE DOMAIN-CONTAINING PROTEIN"/>
    <property type="match status" value="1"/>
</dbReference>
<dbReference type="SMART" id="SM00587">
    <property type="entry name" value="CHK"/>
    <property type="match status" value="1"/>
</dbReference>
<evidence type="ECO:0000313" key="3">
    <source>
        <dbReference type="Proteomes" id="UP001107558"/>
    </source>
</evidence>
<evidence type="ECO:0000313" key="2">
    <source>
        <dbReference type="EMBL" id="KAG5670233.1"/>
    </source>
</evidence>
<name>A0A9J6BK16_POLVA</name>